<dbReference type="InParanoid" id="Q2HHJ5"/>
<dbReference type="Proteomes" id="UP000001056">
    <property type="component" value="Unassembled WGS sequence"/>
</dbReference>
<keyword evidence="2" id="KW-1185">Reference proteome</keyword>
<organism evidence="1 2">
    <name type="scientific">Chaetomium globosum (strain ATCC 6205 / CBS 148.51 / DSM 1962 / NBRC 6347 / NRRL 1970)</name>
    <name type="common">Soil fungus</name>
    <dbReference type="NCBI Taxonomy" id="306901"/>
    <lineage>
        <taxon>Eukaryota</taxon>
        <taxon>Fungi</taxon>
        <taxon>Dikarya</taxon>
        <taxon>Ascomycota</taxon>
        <taxon>Pezizomycotina</taxon>
        <taxon>Sordariomycetes</taxon>
        <taxon>Sordariomycetidae</taxon>
        <taxon>Sordariales</taxon>
        <taxon>Chaetomiaceae</taxon>
        <taxon>Chaetomium</taxon>
    </lineage>
</organism>
<dbReference type="RefSeq" id="XP_001219530.1">
    <property type="nucleotide sequence ID" value="XM_001219529.1"/>
</dbReference>
<evidence type="ECO:0000313" key="2">
    <source>
        <dbReference type="Proteomes" id="UP000001056"/>
    </source>
</evidence>
<dbReference type="VEuPathDB" id="FungiDB:CHGG_00309"/>
<dbReference type="EMBL" id="CH408029">
    <property type="protein sequence ID" value="EAQ92074.1"/>
    <property type="molecule type" value="Genomic_DNA"/>
</dbReference>
<gene>
    <name evidence="1" type="ORF">CHGG_00309</name>
</gene>
<sequence length="41" mass="4555">MVKVVRRPGGEDNARRRLLAALTVVQIGSLESVFEICKPFV</sequence>
<reference evidence="2" key="1">
    <citation type="journal article" date="2015" name="Genome Announc.">
        <title>Draft genome sequence of the cellulolytic fungus Chaetomium globosum.</title>
        <authorList>
            <person name="Cuomo C.A."/>
            <person name="Untereiner W.A."/>
            <person name="Ma L.-J."/>
            <person name="Grabherr M."/>
            <person name="Birren B.W."/>
        </authorList>
    </citation>
    <scope>NUCLEOTIDE SEQUENCE [LARGE SCALE GENOMIC DNA]</scope>
    <source>
        <strain evidence="2">ATCC 6205 / CBS 148.51 / DSM 1962 / NBRC 6347 / NRRL 1970</strain>
    </source>
</reference>
<dbReference type="GeneID" id="4387119"/>
<accession>Q2HHJ5</accession>
<dbReference type="HOGENOM" id="CLU_3279400_0_0_1"/>
<name>Q2HHJ5_CHAGB</name>
<proteinExistence type="predicted"/>
<protein>
    <submittedName>
        <fullName evidence="1">Uncharacterized protein</fullName>
    </submittedName>
</protein>
<dbReference type="AlphaFoldDB" id="Q2HHJ5"/>
<evidence type="ECO:0000313" key="1">
    <source>
        <dbReference type="EMBL" id="EAQ92074.1"/>
    </source>
</evidence>